<dbReference type="FunFam" id="3.30.1330.10:FF:000009">
    <property type="entry name" value="Probable phosphoribosylformylglycinamidine synthase"/>
    <property type="match status" value="1"/>
</dbReference>
<dbReference type="SUPFAM" id="SSF109736">
    <property type="entry name" value="FGAM synthase PurL, linker domain"/>
    <property type="match status" value="1"/>
</dbReference>
<comment type="pathway">
    <text evidence="1">Purine metabolism; IMP biosynthesis via de novo pathway; 5-amino-1-(5-phospho-D-ribosyl)imidazole from N(2)-formyl-N(1)-(5-phospho-D-ribosyl)glycinamide: step 1/2.</text>
</comment>
<dbReference type="InterPro" id="IPR010918">
    <property type="entry name" value="PurM-like_C_dom"/>
</dbReference>
<evidence type="ECO:0000256" key="2">
    <source>
        <dbReference type="ARBA" id="ARBA00008608"/>
    </source>
</evidence>
<evidence type="ECO:0000256" key="11">
    <source>
        <dbReference type="ARBA" id="ARBA00029823"/>
    </source>
</evidence>
<dbReference type="CDD" id="cd02203">
    <property type="entry name" value="PurL_repeat1"/>
    <property type="match status" value="1"/>
</dbReference>
<feature type="domain" description="FGAR-AT PurM N-terminal-like" evidence="18">
    <location>
        <begin position="744"/>
        <end position="896"/>
    </location>
</feature>
<dbReference type="Pfam" id="PF02769">
    <property type="entry name" value="AIRS_C"/>
    <property type="match status" value="2"/>
</dbReference>
<dbReference type="OrthoDB" id="6666987at2759"/>
<dbReference type="Pfam" id="PF22689">
    <property type="entry name" value="FGAR-AT_PurM_N-like"/>
    <property type="match status" value="1"/>
</dbReference>
<proteinExistence type="inferred from homology"/>
<dbReference type="Gene3D" id="1.10.8.750">
    <property type="entry name" value="Phosphoribosylformylglycinamidine synthase, linker domain"/>
    <property type="match status" value="1"/>
</dbReference>
<comment type="catalytic activity">
    <reaction evidence="13">
        <text>N(2)-formyl-N(1)-(5-phospho-beta-D-ribosyl)glycinamide + L-glutamine + ATP + H2O = 2-formamido-N(1)-(5-O-phospho-beta-D-ribosyl)acetamidine + L-glutamate + ADP + phosphate + H(+)</text>
        <dbReference type="Rhea" id="RHEA:17129"/>
        <dbReference type="ChEBI" id="CHEBI:15377"/>
        <dbReference type="ChEBI" id="CHEBI:15378"/>
        <dbReference type="ChEBI" id="CHEBI:29985"/>
        <dbReference type="ChEBI" id="CHEBI:30616"/>
        <dbReference type="ChEBI" id="CHEBI:43474"/>
        <dbReference type="ChEBI" id="CHEBI:58359"/>
        <dbReference type="ChEBI" id="CHEBI:147286"/>
        <dbReference type="ChEBI" id="CHEBI:147287"/>
        <dbReference type="ChEBI" id="CHEBI:456216"/>
        <dbReference type="EC" id="6.3.5.3"/>
    </reaction>
</comment>
<evidence type="ECO:0000259" key="18">
    <source>
        <dbReference type="Pfam" id="PF22689"/>
    </source>
</evidence>
<dbReference type="CDD" id="cd01740">
    <property type="entry name" value="GATase1_FGAR_AT"/>
    <property type="match status" value="1"/>
</dbReference>
<accession>A0A835Y2A8</accession>
<keyword evidence="8" id="KW-0067">ATP-binding</keyword>
<evidence type="ECO:0000256" key="10">
    <source>
        <dbReference type="ARBA" id="ARBA00022962"/>
    </source>
</evidence>
<dbReference type="PANTHER" id="PTHR10099:SF1">
    <property type="entry name" value="PHOSPHORIBOSYLFORMYLGLYCINAMIDINE SYNTHASE"/>
    <property type="match status" value="1"/>
</dbReference>
<dbReference type="GO" id="GO:0005737">
    <property type="term" value="C:cytoplasm"/>
    <property type="evidence" value="ECO:0007669"/>
    <property type="project" value="TreeGrafter"/>
</dbReference>
<evidence type="ECO:0000259" key="15">
    <source>
        <dbReference type="Pfam" id="PF02769"/>
    </source>
</evidence>
<dbReference type="GO" id="GO:0046872">
    <property type="term" value="F:metal ion binding"/>
    <property type="evidence" value="ECO:0007669"/>
    <property type="project" value="UniProtKB-KW"/>
</dbReference>
<feature type="domain" description="PurM-like C-terminal" evidence="15">
    <location>
        <begin position="928"/>
        <end position="1062"/>
    </location>
</feature>
<evidence type="ECO:0000259" key="17">
    <source>
        <dbReference type="Pfam" id="PF18076"/>
    </source>
</evidence>
<keyword evidence="7" id="KW-0658">Purine biosynthesis</keyword>
<dbReference type="UniPathway" id="UPA00074">
    <property type="reaction ID" value="UER00128"/>
</dbReference>
<evidence type="ECO:0000256" key="14">
    <source>
        <dbReference type="SAM" id="MobiDB-lite"/>
    </source>
</evidence>
<evidence type="ECO:0000256" key="8">
    <source>
        <dbReference type="ARBA" id="ARBA00022840"/>
    </source>
</evidence>
<feature type="domain" description="Phosphoribosylformylglycinamidine synthase N-terminal" evidence="17">
    <location>
        <begin position="122"/>
        <end position="236"/>
    </location>
</feature>
<evidence type="ECO:0000256" key="1">
    <source>
        <dbReference type="ARBA" id="ARBA00004920"/>
    </source>
</evidence>
<dbReference type="NCBIfam" id="NF003672">
    <property type="entry name" value="PRK05297.1"/>
    <property type="match status" value="1"/>
</dbReference>
<dbReference type="Pfam" id="PF18076">
    <property type="entry name" value="FGAR-AT_N"/>
    <property type="match status" value="1"/>
</dbReference>
<evidence type="ECO:0000256" key="6">
    <source>
        <dbReference type="ARBA" id="ARBA00022741"/>
    </source>
</evidence>
<keyword evidence="20" id="KW-1185">Reference proteome</keyword>
<dbReference type="SUPFAM" id="SSF82697">
    <property type="entry name" value="PurS-like"/>
    <property type="match status" value="1"/>
</dbReference>
<dbReference type="SUPFAM" id="SSF52317">
    <property type="entry name" value="Class I glutamine amidotransferase-like"/>
    <property type="match status" value="1"/>
</dbReference>
<dbReference type="NCBIfam" id="TIGR01735">
    <property type="entry name" value="FGAM_synt"/>
    <property type="match status" value="1"/>
</dbReference>
<evidence type="ECO:0000256" key="5">
    <source>
        <dbReference type="ARBA" id="ARBA00022723"/>
    </source>
</evidence>
<dbReference type="SMART" id="SM01211">
    <property type="entry name" value="GATase_5"/>
    <property type="match status" value="1"/>
</dbReference>
<evidence type="ECO:0000313" key="19">
    <source>
        <dbReference type="EMBL" id="KAG2493897.1"/>
    </source>
</evidence>
<keyword evidence="4" id="KW-0436">Ligase</keyword>
<dbReference type="EC" id="6.3.5.3" evidence="3"/>
<dbReference type="InterPro" id="IPR036921">
    <property type="entry name" value="PurM-like_N_sf"/>
</dbReference>
<dbReference type="InterPro" id="IPR041609">
    <property type="entry name" value="PurL_linker"/>
</dbReference>
<dbReference type="GO" id="GO:0004642">
    <property type="term" value="F:phosphoribosylformylglycinamidine synthase activity"/>
    <property type="evidence" value="ECO:0007669"/>
    <property type="project" value="UniProtKB-EC"/>
</dbReference>
<feature type="region of interest" description="Disordered" evidence="14">
    <location>
        <begin position="1"/>
        <end position="39"/>
    </location>
</feature>
<comment type="caution">
    <text evidence="19">The sequence shown here is derived from an EMBL/GenBank/DDBJ whole genome shotgun (WGS) entry which is preliminary data.</text>
</comment>
<dbReference type="Gene3D" id="3.30.1330.10">
    <property type="entry name" value="PurM-like, N-terminal domain"/>
    <property type="match status" value="2"/>
</dbReference>
<evidence type="ECO:0000256" key="12">
    <source>
        <dbReference type="ARBA" id="ARBA00032632"/>
    </source>
</evidence>
<keyword evidence="6" id="KW-0547">Nucleotide-binding</keyword>
<dbReference type="PROSITE" id="PS51273">
    <property type="entry name" value="GATASE_TYPE_1"/>
    <property type="match status" value="1"/>
</dbReference>
<sequence length="1401" mass="150055">MQLRAPVPAAARAGQLSTGAKQSALPRAMSGAPVGRASMGPLAQTGARAVLRNRRAVVVTKAVLQEPAVGSAVPKHLQSAKPGQVVQVYRYPGLSESTLHTLLRKAHEKVTPAITKIDGEQAYNISLTKALSAQEAETLAWLLRETFEPQQLTPNSQLPAAGGNVTVVEVGPRAAFATAFSTNAVSICSSVGLTQVNRLERSRRFVLHSSRPLSDAEKHQFAAMVHDRMTEEVYAKPVRSFTEGLQAPAPTFTIPLMKEGRPALEAINKEMGLAFDEWDLDYYTALFRDDMKRDPTNVELFDIAQSNSEHSRHWFFRGKIVIDGEAMDDTLFNLVKTPWKVNPNNSVVAFKDNSSAIRGFDVTPLLPVQPGSPSPLEPQARDWDLLLTAETHNFPCAVAPFPGAETGAGGRMRDTHATGTGSMMGGGTAGYCVGNLRLDAMPLPHEDPSFVYPDNLASPQQILIDASNGASDYGNKFGEPLIAGYCRTYGQRLPNGERREWLKPIMFSGGVGQIDHRHLEKAAPEVGMLVVKIGGPAYRIGMGGGAASSVPSGGRGGDLDFNAVQRGDAEYSQKLWRVVRSCVELGDRNPIVQIHDQGAGGNCNVVKEIIYPLGAQIDVRAVKVGDETLSVLEIWGAEYQENDAILIRPDSRDLLQSICDRERCFMQVIGTIDGSGRVTLVDKNAPAGTPPAVDLDLEKVLGSMPDKTFHFTRGSNKVEPLALPADETATAALHRVLRLPSVCSKRFLTNKVDRHVTGLVAQQQCVGPLQIPVSDVAVFAQSHQNITGLATSIGEQPIKGLINPDAMARLALGEALTNLVWARATALQDVRASVNWMYAAKMKSEGAAMWDAATALRDAMIDLGVACDGGKDSLSMAAAAGGEVVMAPGNLVVSAYVGCPDITQVVTPDLKLGDKGALVHVDLGAGRRRLGGSALAQAYNQLGDDCPDVTSATLKGMWEATQSLLAAGHLSAGHDISDGGIATALLEMAFAGNCGLSADLPLPAHAADVRHGAMGSLFSEELGLVLEVEASKAATVIETYKKHGVSASVIGKVSSGKAVDLKVAGQTAVSGDVAALRDVWEETSFALERLQCAEECVQQEQEGLKHSKPARWHLPFTPAFTPADKLKASDKSRVAILREEGSNGDREMAAAAYAAGLEPWDITMSDLINGRATLDTFQGIIFVGGFSYADTLDSAKGWAGTIRFNDRLLAQFRAFYARKDTWSLGICNGCQLMALLGWVPAPGAQQVADVRQPRFVHNASGRFESRWVQVKIEQSPAVLLKGMEGMVAGVWCAHGEGKALFPDDAVKADVLGKGLVPIKYVDADANATEVYPANPNGSPMGIAGMCSEDGRHLAMMPHPERCFLTWQLPYVPKDLGLEPKGPGPWLKLFQNAREWAEGHRK</sequence>
<dbReference type="InterPro" id="IPR036604">
    <property type="entry name" value="PurS-like_sf"/>
</dbReference>
<dbReference type="EMBL" id="JAEHOE010000034">
    <property type="protein sequence ID" value="KAG2493897.1"/>
    <property type="molecule type" value="Genomic_DNA"/>
</dbReference>
<dbReference type="InterPro" id="IPR029062">
    <property type="entry name" value="Class_I_gatase-like"/>
</dbReference>
<protein>
    <recommendedName>
        <fullName evidence="3">phosphoribosylformylglycinamidine synthase</fullName>
        <ecNumber evidence="3">6.3.5.3</ecNumber>
    </recommendedName>
    <alternativeName>
        <fullName evidence="12">Formylglycinamide ribonucleotide amidotransferase</fullName>
    </alternativeName>
    <alternativeName>
        <fullName evidence="11">Formylglycinamide ribotide amidotransferase</fullName>
    </alternativeName>
</protein>
<keyword evidence="5" id="KW-0479">Metal-binding</keyword>
<reference evidence="19" key="1">
    <citation type="journal article" date="2020" name="bioRxiv">
        <title>Comparative genomics of Chlamydomonas.</title>
        <authorList>
            <person name="Craig R.J."/>
            <person name="Hasan A.R."/>
            <person name="Ness R.W."/>
            <person name="Keightley P.D."/>
        </authorList>
    </citation>
    <scope>NUCLEOTIDE SEQUENCE</scope>
    <source>
        <strain evidence="19">CCAP 11/70</strain>
    </source>
</reference>
<keyword evidence="10" id="KW-0315">Glutamine amidotransferase</keyword>
<evidence type="ECO:0000256" key="3">
    <source>
        <dbReference type="ARBA" id="ARBA00012747"/>
    </source>
</evidence>
<dbReference type="InterPro" id="IPR010073">
    <property type="entry name" value="PurL_large"/>
</dbReference>
<name>A0A835Y2A8_9CHLO</name>
<evidence type="ECO:0000256" key="13">
    <source>
        <dbReference type="ARBA" id="ARBA00052585"/>
    </source>
</evidence>
<dbReference type="FunFam" id="3.30.1330.10:FF:000007">
    <property type="entry name" value="Phosphoribosylformylglycinamidine synthase, putative"/>
    <property type="match status" value="1"/>
</dbReference>
<evidence type="ECO:0000256" key="4">
    <source>
        <dbReference type="ARBA" id="ARBA00022598"/>
    </source>
</evidence>
<dbReference type="InterPro" id="IPR040707">
    <property type="entry name" value="FGAR-AT_N"/>
</dbReference>
<feature type="domain" description="Phosphoribosylformylglycinamidine synthase linker" evidence="16">
    <location>
        <begin position="264"/>
        <end position="313"/>
    </location>
</feature>
<evidence type="ECO:0000256" key="9">
    <source>
        <dbReference type="ARBA" id="ARBA00022842"/>
    </source>
</evidence>
<gene>
    <name evidence="19" type="ORF">HYH03_007834</name>
</gene>
<dbReference type="Proteomes" id="UP000612055">
    <property type="component" value="Unassembled WGS sequence"/>
</dbReference>
<dbReference type="CDD" id="cd02204">
    <property type="entry name" value="PurL_repeat2"/>
    <property type="match status" value="1"/>
</dbReference>
<dbReference type="GO" id="GO:0005524">
    <property type="term" value="F:ATP binding"/>
    <property type="evidence" value="ECO:0007669"/>
    <property type="project" value="UniProtKB-KW"/>
</dbReference>
<dbReference type="SUPFAM" id="SSF56042">
    <property type="entry name" value="PurM C-terminal domain-like"/>
    <property type="match status" value="2"/>
</dbReference>
<dbReference type="SUPFAM" id="SSF55326">
    <property type="entry name" value="PurM N-terminal domain-like"/>
    <property type="match status" value="2"/>
</dbReference>
<evidence type="ECO:0000313" key="20">
    <source>
        <dbReference type="Proteomes" id="UP000612055"/>
    </source>
</evidence>
<evidence type="ECO:0000259" key="16">
    <source>
        <dbReference type="Pfam" id="PF18072"/>
    </source>
</evidence>
<evidence type="ECO:0000256" key="7">
    <source>
        <dbReference type="ARBA" id="ARBA00022755"/>
    </source>
</evidence>
<keyword evidence="9" id="KW-0460">Magnesium</keyword>
<dbReference type="GO" id="GO:0006189">
    <property type="term" value="P:'de novo' IMP biosynthetic process"/>
    <property type="evidence" value="ECO:0007669"/>
    <property type="project" value="UniProtKB-UniPathway"/>
</dbReference>
<comment type="similarity">
    <text evidence="2">In the N-terminal section; belongs to the FGAMS family.</text>
</comment>
<dbReference type="FunFam" id="1.10.8.750:FF:000001">
    <property type="entry name" value="Putative phosphoribosylformylglycinamidine synthase"/>
    <property type="match status" value="1"/>
</dbReference>
<dbReference type="Gene3D" id="3.40.50.880">
    <property type="match status" value="1"/>
</dbReference>
<feature type="domain" description="PurM-like C-terminal" evidence="15">
    <location>
        <begin position="525"/>
        <end position="682"/>
    </location>
</feature>
<organism evidence="19 20">
    <name type="scientific">Edaphochlamys debaryana</name>
    <dbReference type="NCBI Taxonomy" id="47281"/>
    <lineage>
        <taxon>Eukaryota</taxon>
        <taxon>Viridiplantae</taxon>
        <taxon>Chlorophyta</taxon>
        <taxon>core chlorophytes</taxon>
        <taxon>Chlorophyceae</taxon>
        <taxon>CS clade</taxon>
        <taxon>Chlamydomonadales</taxon>
        <taxon>Chlamydomonadales incertae sedis</taxon>
        <taxon>Edaphochlamys</taxon>
    </lineage>
</organism>
<dbReference type="Pfam" id="PF18072">
    <property type="entry name" value="FGAR-AT_linker"/>
    <property type="match status" value="1"/>
</dbReference>
<dbReference type="InterPro" id="IPR055181">
    <property type="entry name" value="FGAR-AT_PurM_N-like"/>
</dbReference>
<dbReference type="Pfam" id="PF13507">
    <property type="entry name" value="GATase_5"/>
    <property type="match status" value="1"/>
</dbReference>
<dbReference type="Gene3D" id="3.90.650.10">
    <property type="entry name" value="PurM-like C-terminal domain"/>
    <property type="match status" value="2"/>
</dbReference>
<dbReference type="PANTHER" id="PTHR10099">
    <property type="entry name" value="PHOSPHORIBOSYLFORMYLGLYCINAMIDINE SYNTHASE"/>
    <property type="match status" value="1"/>
</dbReference>
<dbReference type="FunFam" id="3.90.650.10:FF:000006">
    <property type="entry name" value="Phosphoribosylformylglycinamidine synthase, putative"/>
    <property type="match status" value="1"/>
</dbReference>
<dbReference type="InterPro" id="IPR036676">
    <property type="entry name" value="PurM-like_C_sf"/>
</dbReference>
<dbReference type="HAMAP" id="MF_00419">
    <property type="entry name" value="PurL_1"/>
    <property type="match status" value="1"/>
</dbReference>